<evidence type="ECO:0000256" key="4">
    <source>
        <dbReference type="SAM" id="MobiDB-lite"/>
    </source>
</evidence>
<feature type="compositionally biased region" description="Polar residues" evidence="4">
    <location>
        <begin position="319"/>
        <end position="332"/>
    </location>
</feature>
<dbReference type="GO" id="GO:0016323">
    <property type="term" value="C:basolateral plasma membrane"/>
    <property type="evidence" value="ECO:0007669"/>
    <property type="project" value="TreeGrafter"/>
</dbReference>
<dbReference type="Pfam" id="PF00640">
    <property type="entry name" value="PID"/>
    <property type="match status" value="1"/>
</dbReference>
<dbReference type="PANTHER" id="PTHR47368:SF5">
    <property type="entry name" value="PROTEIN NUMB HOMOLOG"/>
    <property type="match status" value="1"/>
</dbReference>
<evidence type="ECO:0000313" key="6">
    <source>
        <dbReference type="EMBL" id="KAK7152481.1"/>
    </source>
</evidence>
<dbReference type="InterPro" id="IPR006020">
    <property type="entry name" value="PTB/PI_dom"/>
</dbReference>
<dbReference type="PANTHER" id="PTHR47368">
    <property type="entry name" value="NUMB"/>
    <property type="match status" value="1"/>
</dbReference>
<reference evidence="6 7" key="1">
    <citation type="submission" date="2024-02" db="EMBL/GenBank/DDBJ databases">
        <title>Chromosome-level genome assembly of the Eurasian Minnow (Phoxinus phoxinus).</title>
        <authorList>
            <person name="Oriowo T.O."/>
            <person name="Martin S."/>
            <person name="Stange M."/>
            <person name="Chrysostomakis Y."/>
            <person name="Brown T."/>
            <person name="Winkler S."/>
            <person name="Kukowka S."/>
            <person name="Myers E.W."/>
            <person name="Bohne A."/>
        </authorList>
    </citation>
    <scope>NUCLEOTIDE SEQUENCE [LARGE SCALE GENOMIC DNA]</scope>
    <source>
        <strain evidence="6">ZFMK-TIS-60720</strain>
        <tissue evidence="6">Whole Organism</tissue>
    </source>
</reference>
<dbReference type="InterPro" id="IPR016698">
    <property type="entry name" value="Numb/numb-like"/>
</dbReference>
<evidence type="ECO:0000313" key="7">
    <source>
        <dbReference type="Proteomes" id="UP001364617"/>
    </source>
</evidence>
<keyword evidence="7" id="KW-1185">Reference proteome</keyword>
<feature type="region of interest" description="Disordered" evidence="4">
    <location>
        <begin position="1"/>
        <end position="27"/>
    </location>
</feature>
<dbReference type="InterPro" id="IPR010449">
    <property type="entry name" value="Numb_domain"/>
</dbReference>
<sequence length="601" mass="64894">MNKLRQSFRRKKDVYVPESSRPHQWQTDEEAVRGGKCSFAVKYLGHVEVDESRGMHICEEAVKRLKTAGKKAVRAVLKVSADGLRVVDDKTKDMILDQTIEKVSFCAPDRNFEHAFSYICRDGTTRRWICHCFMAVKDSGERLSHAVGCAFAACLERKQRREKECGVTATFDANRTTFTREGSFRVTTATEQAEREEVMRQLQDAKKDSECVLSISSGGVSNPAVSLAGPNDPSSSPPLPMNTLGPQDANPHAIPRRHAPVEALARQGSFRGFPALSQKTSPFKRQMSLRMNELPSTMQRKSDFPSKNTVPEVEGEGDSISSLCTQITSTFSGPPEDPFSSAPMPKHTSSPQSPAAPGSEWPNPAPAAGALPAVSATLSTPSSSHKRTPSEADRWLEEVSKSVRVHQPAGAVRTGTPPAQQPFPPPSAPFIPPPAPSAPFIPPSAVPAVPPRQPAFPVSNGIPFMQPSFPLVGITPSQMVANVFGSATQTQPIPVPVPVPQSSPFSTPPPPAQFDTQPVSSPFGKPFLPPVSNAAALQPPKSSVAFNGANNWAAQSNAVQHPGDNFDAQWAALETRSQQRTAPSPTNPFSSELHKTFEIQL</sequence>
<evidence type="ECO:0000256" key="3">
    <source>
        <dbReference type="PIRNR" id="PIRNR017607"/>
    </source>
</evidence>
<dbReference type="GO" id="GO:0050769">
    <property type="term" value="P:positive regulation of neurogenesis"/>
    <property type="evidence" value="ECO:0007669"/>
    <property type="project" value="UniProtKB-UniRule"/>
</dbReference>
<name>A0AAN9CYD4_9TELE</name>
<evidence type="ECO:0000256" key="2">
    <source>
        <dbReference type="ARBA" id="ARBA00022553"/>
    </source>
</evidence>
<feature type="compositionally biased region" description="Polar residues" evidence="4">
    <location>
        <begin position="294"/>
        <end position="309"/>
    </location>
</feature>
<dbReference type="FunFam" id="2.30.29.30:FF:000031">
    <property type="entry name" value="protein numb isoform X1"/>
    <property type="match status" value="1"/>
</dbReference>
<dbReference type="AlphaFoldDB" id="A0AAN9CYD4"/>
<dbReference type="SMART" id="SM00462">
    <property type="entry name" value="PTB"/>
    <property type="match status" value="1"/>
</dbReference>
<dbReference type="EMBL" id="JAYKXH010000011">
    <property type="protein sequence ID" value="KAK7152481.1"/>
    <property type="molecule type" value="Genomic_DNA"/>
</dbReference>
<dbReference type="Gene3D" id="2.30.29.30">
    <property type="entry name" value="Pleckstrin-homology domain (PH domain)/Phosphotyrosine-binding domain (PTB)"/>
    <property type="match status" value="1"/>
</dbReference>
<gene>
    <name evidence="6" type="ORF">R3I93_010639</name>
</gene>
<proteinExistence type="predicted"/>
<evidence type="ECO:0000256" key="1">
    <source>
        <dbReference type="ARBA" id="ARBA00022473"/>
    </source>
</evidence>
<dbReference type="Proteomes" id="UP001364617">
    <property type="component" value="Unassembled WGS sequence"/>
</dbReference>
<feature type="compositionally biased region" description="Pro residues" evidence="4">
    <location>
        <begin position="500"/>
        <end position="512"/>
    </location>
</feature>
<protein>
    <recommendedName>
        <fullName evidence="5">PID domain-containing protein</fullName>
    </recommendedName>
</protein>
<dbReference type="GO" id="GO:0007399">
    <property type="term" value="P:nervous system development"/>
    <property type="evidence" value="ECO:0007669"/>
    <property type="project" value="UniProtKB-KW"/>
</dbReference>
<dbReference type="PROSITE" id="PS01179">
    <property type="entry name" value="PID"/>
    <property type="match status" value="1"/>
</dbReference>
<feature type="compositionally biased region" description="Basic residues" evidence="4">
    <location>
        <begin position="1"/>
        <end position="12"/>
    </location>
</feature>
<dbReference type="SUPFAM" id="SSF50729">
    <property type="entry name" value="PH domain-like"/>
    <property type="match status" value="1"/>
</dbReference>
<feature type="region of interest" description="Disordered" evidence="4">
    <location>
        <begin position="222"/>
        <end position="251"/>
    </location>
</feature>
<accession>A0AAN9CYD4</accession>
<dbReference type="PIRSF" id="PIRSF017607">
    <property type="entry name" value="Numb/numb-like"/>
    <property type="match status" value="1"/>
</dbReference>
<dbReference type="CDD" id="cd01268">
    <property type="entry name" value="PTB_Numb"/>
    <property type="match status" value="1"/>
</dbReference>
<organism evidence="6 7">
    <name type="scientific">Phoxinus phoxinus</name>
    <name type="common">Eurasian minnow</name>
    <dbReference type="NCBI Taxonomy" id="58324"/>
    <lineage>
        <taxon>Eukaryota</taxon>
        <taxon>Metazoa</taxon>
        <taxon>Chordata</taxon>
        <taxon>Craniata</taxon>
        <taxon>Vertebrata</taxon>
        <taxon>Euteleostomi</taxon>
        <taxon>Actinopterygii</taxon>
        <taxon>Neopterygii</taxon>
        <taxon>Teleostei</taxon>
        <taxon>Ostariophysi</taxon>
        <taxon>Cypriniformes</taxon>
        <taxon>Leuciscidae</taxon>
        <taxon>Phoxininae</taxon>
        <taxon>Phoxinus</taxon>
    </lineage>
</organism>
<keyword evidence="2" id="KW-0597">Phosphoprotein</keyword>
<dbReference type="InterPro" id="IPR011993">
    <property type="entry name" value="PH-like_dom_sf"/>
</dbReference>
<evidence type="ECO:0000259" key="5">
    <source>
        <dbReference type="PROSITE" id="PS01179"/>
    </source>
</evidence>
<comment type="caution">
    <text evidence="6">The sequence shown here is derived from an EMBL/GenBank/DDBJ whole genome shotgun (WGS) entry which is preliminary data.</text>
</comment>
<dbReference type="Pfam" id="PF06311">
    <property type="entry name" value="NumbF"/>
    <property type="match status" value="1"/>
</dbReference>
<feature type="region of interest" description="Disordered" evidence="4">
    <location>
        <begin position="500"/>
        <end position="526"/>
    </location>
</feature>
<feature type="compositionally biased region" description="Polar residues" evidence="4">
    <location>
        <begin position="575"/>
        <end position="590"/>
    </location>
</feature>
<keyword evidence="3" id="KW-0524">Neurogenesis</keyword>
<dbReference type="GO" id="GO:0031410">
    <property type="term" value="C:cytoplasmic vesicle"/>
    <property type="evidence" value="ECO:0007669"/>
    <property type="project" value="TreeGrafter"/>
</dbReference>
<comment type="function">
    <text evidence="3">Plays a role in the process of neurogenesis.</text>
</comment>
<feature type="region of interest" description="Disordered" evidence="4">
    <location>
        <begin position="294"/>
        <end position="369"/>
    </location>
</feature>
<keyword evidence="1 3" id="KW-0217">Developmental protein</keyword>
<feature type="region of interest" description="Disordered" evidence="4">
    <location>
        <begin position="555"/>
        <end position="601"/>
    </location>
</feature>
<feature type="compositionally biased region" description="Basic and acidic residues" evidence="4">
    <location>
        <begin position="592"/>
        <end position="601"/>
    </location>
</feature>
<feature type="domain" description="PID" evidence="5">
    <location>
        <begin position="37"/>
        <end position="162"/>
    </location>
</feature>